<name>A0A7S1UW62_9STRA</name>
<dbReference type="AlphaFoldDB" id="A0A7S1UW62"/>
<sequence>MTDDIGGEGNDRNTTCAWKVPHPGTVQNAAAGTSEVVEDMVANVQVLVERNGHQSSPPPPPPIAGGVTKGTGKVAWLVWSGLVLVVVYCRVCSFGGMMLVLLR</sequence>
<organism evidence="3">
    <name type="scientific">Grammatophora oceanica</name>
    <dbReference type="NCBI Taxonomy" id="210454"/>
    <lineage>
        <taxon>Eukaryota</taxon>
        <taxon>Sar</taxon>
        <taxon>Stramenopiles</taxon>
        <taxon>Ochrophyta</taxon>
        <taxon>Bacillariophyta</taxon>
        <taxon>Fragilariophyceae</taxon>
        <taxon>Fragilariophycidae</taxon>
        <taxon>Rhabdonematales</taxon>
        <taxon>Grammatophoraceae</taxon>
        <taxon>Grammatophora</taxon>
    </lineage>
</organism>
<evidence type="ECO:0000313" key="3">
    <source>
        <dbReference type="EMBL" id="CAD9278361.1"/>
    </source>
</evidence>
<keyword evidence="2" id="KW-0812">Transmembrane</keyword>
<evidence type="ECO:0000256" key="1">
    <source>
        <dbReference type="SAM" id="MobiDB-lite"/>
    </source>
</evidence>
<evidence type="ECO:0000256" key="2">
    <source>
        <dbReference type="SAM" id="Phobius"/>
    </source>
</evidence>
<keyword evidence="2" id="KW-0472">Membrane</keyword>
<keyword evidence="2" id="KW-1133">Transmembrane helix</keyword>
<dbReference type="EMBL" id="HBGK01014078">
    <property type="protein sequence ID" value="CAD9278361.1"/>
    <property type="molecule type" value="Transcribed_RNA"/>
</dbReference>
<proteinExistence type="predicted"/>
<reference evidence="3" key="1">
    <citation type="submission" date="2021-01" db="EMBL/GenBank/DDBJ databases">
        <authorList>
            <person name="Corre E."/>
            <person name="Pelletier E."/>
            <person name="Niang G."/>
            <person name="Scheremetjew M."/>
            <person name="Finn R."/>
            <person name="Kale V."/>
            <person name="Holt S."/>
            <person name="Cochrane G."/>
            <person name="Meng A."/>
            <person name="Brown T."/>
            <person name="Cohen L."/>
        </authorList>
    </citation>
    <scope>NUCLEOTIDE SEQUENCE</scope>
    <source>
        <strain evidence="3">CCMP 410</strain>
    </source>
</reference>
<accession>A0A7S1UW62</accession>
<feature type="region of interest" description="Disordered" evidence="1">
    <location>
        <begin position="1"/>
        <end position="21"/>
    </location>
</feature>
<feature type="transmembrane region" description="Helical" evidence="2">
    <location>
        <begin position="76"/>
        <end position="102"/>
    </location>
</feature>
<protein>
    <submittedName>
        <fullName evidence="3">Uncharacterized protein</fullName>
    </submittedName>
</protein>
<gene>
    <name evidence="3" type="ORF">GOCE00092_LOCUS7270</name>
</gene>